<feature type="non-terminal residue" evidence="2">
    <location>
        <position position="189"/>
    </location>
</feature>
<accession>A0A812JR48</accession>
<sequence length="189" mass="20251">DVRSSTLNHRYEHGWQAAAPLKTTSKEVPVLALALLACSAVARSAFASSAAKRVRVAPKPRCVLVAATSQVTQCACPSTPGPLISIGEAAIEAHRAAPPVEMDGLRDMQNGRVAWPARDSQPGAQRRRRSADQGARQRRRAFGARLMGIHPVPQPDSKLAALDMSKVRNKVQMGIRSTSTARCGNNGRE</sequence>
<evidence type="ECO:0000313" key="2">
    <source>
        <dbReference type="EMBL" id="CAE7213522.1"/>
    </source>
</evidence>
<protein>
    <submittedName>
        <fullName evidence="2">Uncharacterized protein</fullName>
    </submittedName>
</protein>
<gene>
    <name evidence="2" type="ORF">SNAT2548_LOCUS7337</name>
</gene>
<feature type="non-terminal residue" evidence="2">
    <location>
        <position position="1"/>
    </location>
</feature>
<feature type="region of interest" description="Disordered" evidence="1">
    <location>
        <begin position="115"/>
        <end position="138"/>
    </location>
</feature>
<dbReference type="EMBL" id="CAJNDS010000512">
    <property type="protein sequence ID" value="CAE7213522.1"/>
    <property type="molecule type" value="Genomic_DNA"/>
</dbReference>
<dbReference type="AlphaFoldDB" id="A0A812JR48"/>
<evidence type="ECO:0000256" key="1">
    <source>
        <dbReference type="SAM" id="MobiDB-lite"/>
    </source>
</evidence>
<organism evidence="2 3">
    <name type="scientific">Symbiodinium natans</name>
    <dbReference type="NCBI Taxonomy" id="878477"/>
    <lineage>
        <taxon>Eukaryota</taxon>
        <taxon>Sar</taxon>
        <taxon>Alveolata</taxon>
        <taxon>Dinophyceae</taxon>
        <taxon>Suessiales</taxon>
        <taxon>Symbiodiniaceae</taxon>
        <taxon>Symbiodinium</taxon>
    </lineage>
</organism>
<comment type="caution">
    <text evidence="2">The sequence shown here is derived from an EMBL/GenBank/DDBJ whole genome shotgun (WGS) entry which is preliminary data.</text>
</comment>
<dbReference type="Proteomes" id="UP000604046">
    <property type="component" value="Unassembled WGS sequence"/>
</dbReference>
<evidence type="ECO:0000313" key="3">
    <source>
        <dbReference type="Proteomes" id="UP000604046"/>
    </source>
</evidence>
<name>A0A812JR48_9DINO</name>
<proteinExistence type="predicted"/>
<reference evidence="2" key="1">
    <citation type="submission" date="2021-02" db="EMBL/GenBank/DDBJ databases">
        <authorList>
            <person name="Dougan E. K."/>
            <person name="Rhodes N."/>
            <person name="Thang M."/>
            <person name="Chan C."/>
        </authorList>
    </citation>
    <scope>NUCLEOTIDE SEQUENCE</scope>
</reference>
<keyword evidence="3" id="KW-1185">Reference proteome</keyword>